<dbReference type="AlphaFoldDB" id="A0A4V1Q789"/>
<feature type="region of interest" description="Disordered" evidence="1">
    <location>
        <begin position="1"/>
        <end position="39"/>
    </location>
</feature>
<dbReference type="RefSeq" id="WP_129458966.1">
    <property type="nucleotide sequence ID" value="NZ_PPCV01000006.1"/>
</dbReference>
<keyword evidence="4" id="KW-1185">Reference proteome</keyword>
<name>A0A4V1Q789_9ACTN</name>
<keyword evidence="2" id="KW-1133">Transmembrane helix</keyword>
<comment type="caution">
    <text evidence="3">The sequence shown here is derived from an EMBL/GenBank/DDBJ whole genome shotgun (WGS) entry which is preliminary data.</text>
</comment>
<gene>
    <name evidence="3" type="ORF">C1706_09250</name>
</gene>
<evidence type="ECO:0000313" key="4">
    <source>
        <dbReference type="Proteomes" id="UP000290624"/>
    </source>
</evidence>
<protein>
    <recommendedName>
        <fullName evidence="5">DUF4352 domain-containing protein</fullName>
    </recommendedName>
</protein>
<keyword evidence="2" id="KW-0812">Transmembrane</keyword>
<organism evidence="3 4">
    <name type="scientific">Propioniciclava flava</name>
    <dbReference type="NCBI Taxonomy" id="2072026"/>
    <lineage>
        <taxon>Bacteria</taxon>
        <taxon>Bacillati</taxon>
        <taxon>Actinomycetota</taxon>
        <taxon>Actinomycetes</taxon>
        <taxon>Propionibacteriales</taxon>
        <taxon>Propionibacteriaceae</taxon>
        <taxon>Propioniciclava</taxon>
    </lineage>
</organism>
<keyword evidence="2" id="KW-0472">Membrane</keyword>
<dbReference type="EMBL" id="PPCV01000006">
    <property type="protein sequence ID" value="RXW31748.1"/>
    <property type="molecule type" value="Genomic_DNA"/>
</dbReference>
<accession>A0A4V1Q789</accession>
<sequence>MAEQTPPRRALAPTASAPAAPGNGAPPSAPRPARAARHRVARRGRFLTAPRAALTLIALAVALTIALGGLNPVDADDTPQIPTGQVNQPLSIGPATVSLARVRHADALPPIAPAIADTTYFFAVMTVSNTSAKPLVVTPVASALALDVAGPAAARPSLYRLDDSLAVRAFPPGVPLTVVAVWPAPRASLPQEARLTLSTLTWYEYFSSDDAEWQVSTPAYAITAPIEEVPPR</sequence>
<evidence type="ECO:0000256" key="2">
    <source>
        <dbReference type="SAM" id="Phobius"/>
    </source>
</evidence>
<proteinExistence type="predicted"/>
<evidence type="ECO:0000256" key="1">
    <source>
        <dbReference type="SAM" id="MobiDB-lite"/>
    </source>
</evidence>
<evidence type="ECO:0008006" key="5">
    <source>
        <dbReference type="Google" id="ProtNLM"/>
    </source>
</evidence>
<reference evidence="3 4" key="1">
    <citation type="submission" date="2018-01" db="EMBL/GenBank/DDBJ databases">
        <title>Lactibacter flavus gen. nov., sp. nov., a novel bacterium of the family Propionibacteriaceae isolated from raw milk and dairy products.</title>
        <authorList>
            <person name="Wenning M."/>
            <person name="Breitenwieser F."/>
            <person name="Huptas C."/>
            <person name="von Neubeck M."/>
            <person name="Busse H.-J."/>
            <person name="Scherer S."/>
        </authorList>
    </citation>
    <scope>NUCLEOTIDE SEQUENCE [LARGE SCALE GENOMIC DNA]</scope>
    <source>
        <strain evidence="3 4">VG341</strain>
    </source>
</reference>
<dbReference type="Proteomes" id="UP000290624">
    <property type="component" value="Unassembled WGS sequence"/>
</dbReference>
<evidence type="ECO:0000313" key="3">
    <source>
        <dbReference type="EMBL" id="RXW31748.1"/>
    </source>
</evidence>
<feature type="transmembrane region" description="Helical" evidence="2">
    <location>
        <begin position="52"/>
        <end position="70"/>
    </location>
</feature>
<feature type="compositionally biased region" description="Low complexity" evidence="1">
    <location>
        <begin position="7"/>
        <end position="26"/>
    </location>
</feature>